<feature type="domain" description="Glycosyl transferase family 1" evidence="2">
    <location>
        <begin position="281"/>
        <end position="397"/>
    </location>
</feature>
<name>A0ABT9ED49_9PROT</name>
<proteinExistence type="predicted"/>
<evidence type="ECO:0000259" key="2">
    <source>
        <dbReference type="Pfam" id="PF00534"/>
    </source>
</evidence>
<protein>
    <submittedName>
        <fullName evidence="3">Glycosyltransferase family 1 protein</fullName>
    </submittedName>
</protein>
<dbReference type="CDD" id="cd03809">
    <property type="entry name" value="GT4_MtfB-like"/>
    <property type="match status" value="1"/>
</dbReference>
<dbReference type="PANTHER" id="PTHR46401:SF2">
    <property type="entry name" value="GLYCOSYLTRANSFERASE WBBK-RELATED"/>
    <property type="match status" value="1"/>
</dbReference>
<feature type="non-terminal residue" evidence="3">
    <location>
        <position position="456"/>
    </location>
</feature>
<dbReference type="Proteomes" id="UP001243009">
    <property type="component" value="Unassembled WGS sequence"/>
</dbReference>
<evidence type="ECO:0000313" key="3">
    <source>
        <dbReference type="EMBL" id="MDO9714042.1"/>
    </source>
</evidence>
<accession>A0ABT9ED49</accession>
<dbReference type="InterPro" id="IPR001296">
    <property type="entry name" value="Glyco_trans_1"/>
</dbReference>
<dbReference type="Gene3D" id="3.40.50.2000">
    <property type="entry name" value="Glycogen Phosphorylase B"/>
    <property type="match status" value="1"/>
</dbReference>
<comment type="caution">
    <text evidence="3">The sequence shown here is derived from an EMBL/GenBank/DDBJ whole genome shotgun (WGS) entry which is preliminary data.</text>
</comment>
<evidence type="ECO:0000256" key="1">
    <source>
        <dbReference type="ARBA" id="ARBA00022679"/>
    </source>
</evidence>
<sequence>MTVWCDVEDLFDYARNNARPSGIQRLSYELYAALRRMAAQEVGFVRHDAVAGTMRVIDWTDVEALYGRMAEAPLRPPVPLAAAPRPLSRGALRSVVARVPAELRQPLGQAVRSQLATVRHLAGAVRASAGLLSARQAAEAAPDVAFTIAGRDLREAARPGDVIATLGSPWSHPDYASLIRAVSQQASLRFALLVYDLIPVLRPEFCDQGLVTVFGDFMRRCLPLADMVFAISQATVRDIETWAARDGLRLRAAPQAIPIGSGFSQAADPAPLPASLSPGGYALFVSTMEARKNHVLTFRAWRRLLDEMPAEQVPVLVFAGRVGWMVADLMQQIRNARHLDGKLVIVEDPGDAALAALYRGARFTLFPSHYEGWGLPVSESLAFGKACLASASTSIPEAGGPFCLYHDPDCVTEAVALYRRAIEEPGLIAGLESRLAAEYRAVPWSDSAAALLRGLL</sequence>
<organism evidence="3 4">
    <name type="scientific">Paracraurococcus lichenis</name>
    <dbReference type="NCBI Taxonomy" id="3064888"/>
    <lineage>
        <taxon>Bacteria</taxon>
        <taxon>Pseudomonadati</taxon>
        <taxon>Pseudomonadota</taxon>
        <taxon>Alphaproteobacteria</taxon>
        <taxon>Acetobacterales</taxon>
        <taxon>Roseomonadaceae</taxon>
        <taxon>Paracraurococcus</taxon>
    </lineage>
</organism>
<dbReference type="SUPFAM" id="SSF53756">
    <property type="entry name" value="UDP-Glycosyltransferase/glycogen phosphorylase"/>
    <property type="match status" value="1"/>
</dbReference>
<dbReference type="RefSeq" id="WP_305108886.1">
    <property type="nucleotide sequence ID" value="NZ_JAUTWS010000155.1"/>
</dbReference>
<reference evidence="3 4" key="1">
    <citation type="submission" date="2023-08" db="EMBL/GenBank/DDBJ databases">
        <title>The draft genome sequence of Paracraurococcus sp. LOR1-02.</title>
        <authorList>
            <person name="Kingkaew E."/>
            <person name="Tanasupawat S."/>
        </authorList>
    </citation>
    <scope>NUCLEOTIDE SEQUENCE [LARGE SCALE GENOMIC DNA]</scope>
    <source>
        <strain evidence="3 4">LOR1-02</strain>
    </source>
</reference>
<dbReference type="EMBL" id="JAUTWS010000155">
    <property type="protein sequence ID" value="MDO9714042.1"/>
    <property type="molecule type" value="Genomic_DNA"/>
</dbReference>
<gene>
    <name evidence="3" type="ORF">Q7A36_37420</name>
</gene>
<keyword evidence="1" id="KW-0808">Transferase</keyword>
<evidence type="ECO:0000313" key="4">
    <source>
        <dbReference type="Proteomes" id="UP001243009"/>
    </source>
</evidence>
<keyword evidence="4" id="KW-1185">Reference proteome</keyword>
<dbReference type="PANTHER" id="PTHR46401">
    <property type="entry name" value="GLYCOSYLTRANSFERASE WBBK-RELATED"/>
    <property type="match status" value="1"/>
</dbReference>
<dbReference type="Pfam" id="PF00534">
    <property type="entry name" value="Glycos_transf_1"/>
    <property type="match status" value="1"/>
</dbReference>